<keyword evidence="3" id="KW-0378">Hydrolase</keyword>
<keyword evidence="9" id="KW-1185">Reference proteome</keyword>
<organism evidence="8 9">
    <name type="scientific">Clostridium taeniosporum</name>
    <dbReference type="NCBI Taxonomy" id="394958"/>
    <lineage>
        <taxon>Bacteria</taxon>
        <taxon>Bacillati</taxon>
        <taxon>Bacillota</taxon>
        <taxon>Clostridia</taxon>
        <taxon>Eubacteriales</taxon>
        <taxon>Clostridiaceae</taxon>
        <taxon>Clostridium</taxon>
    </lineage>
</organism>
<dbReference type="Pfam" id="PF00350">
    <property type="entry name" value="Dynamin_N"/>
    <property type="match status" value="1"/>
</dbReference>
<proteinExistence type="predicted"/>
<evidence type="ECO:0000313" key="8">
    <source>
        <dbReference type="EMBL" id="AOR23465.1"/>
    </source>
</evidence>
<dbReference type="InterPro" id="IPR045063">
    <property type="entry name" value="Dynamin_N"/>
</dbReference>
<evidence type="ECO:0000256" key="1">
    <source>
        <dbReference type="ARBA" id="ARBA00004370"/>
    </source>
</evidence>
<dbReference type="SUPFAM" id="SSF52540">
    <property type="entry name" value="P-loop containing nucleoside triphosphate hydrolases"/>
    <property type="match status" value="1"/>
</dbReference>
<reference evidence="9" key="1">
    <citation type="submission" date="2016-09" db="EMBL/GenBank/DDBJ databases">
        <title>Genomics of Clostridium taeniosporum, an organism which forms endospores with ribbon-like appendages.</title>
        <authorList>
            <person name="Walker J.R."/>
        </authorList>
    </citation>
    <scope>NUCLEOTIDE SEQUENCE [LARGE SCALE GENOMIC DNA]</scope>
    <source>
        <strain evidence="9">1/k</strain>
    </source>
</reference>
<feature type="coiled-coil region" evidence="6">
    <location>
        <begin position="269"/>
        <end position="315"/>
    </location>
</feature>
<evidence type="ECO:0000313" key="9">
    <source>
        <dbReference type="Proteomes" id="UP000094652"/>
    </source>
</evidence>
<dbReference type="STRING" id="394958.BGI42_06800"/>
<evidence type="ECO:0000256" key="4">
    <source>
        <dbReference type="ARBA" id="ARBA00023134"/>
    </source>
</evidence>
<name>A0A1D7XJF8_9CLOT</name>
<keyword evidence="6" id="KW-0175">Coiled coil</keyword>
<keyword evidence="4" id="KW-0342">GTP-binding</keyword>
<evidence type="ECO:0000256" key="5">
    <source>
        <dbReference type="ARBA" id="ARBA00023136"/>
    </source>
</evidence>
<dbReference type="Proteomes" id="UP000094652">
    <property type="component" value="Chromosome"/>
</dbReference>
<dbReference type="GO" id="GO:0005525">
    <property type="term" value="F:GTP binding"/>
    <property type="evidence" value="ECO:0007669"/>
    <property type="project" value="UniProtKB-KW"/>
</dbReference>
<evidence type="ECO:0000256" key="2">
    <source>
        <dbReference type="ARBA" id="ARBA00022741"/>
    </source>
</evidence>
<sequence length="589" mass="67691">MKYVDLINDSRFDFLLDKYLNKDNSVNYIEYFNHFIDNLDKKEIIIPVLGIQGAGKSSFLNAILMEENILPTDVDETTCVPVEVRYGKDTKKAIVYFVDKDCKEIELCDLEKYVHNDYNMANELKVSKIVLYNKNEVLKNNVALVDLPGVGSLTPENQRTTLDYVNRLVSGIFMLRTNPPITRTERNFINALWPKLSNTIFVQNKWNDESEEDAFEAKEHNEYVLNGICEEHNESKEININIVNVYEAVKGKFTKNHSLYEESGIIRVIESIKNASKEYNLDLENALNSKIVGALENINEKIKEYKALCLNEKKQNDLNKEEKIREIKSILLDNKKNFRRIRGYAYEEMENIINYASSIIKEKIISLRTNLKSIVSKGIVDGERLSSIYKELSDKAINDIMDEVLDKTSALIKNLNKELNGIKIKGFYGQYENISFFNKESEFKFEKSLPSVLGVSGGLIGTLGTVGTLGGPLGILVGMGIGMAFSLIGDFVRKEIVETRANYTLRDLEPMIEDLENYLKEEILDDLRAKQQDMDDSIKELRKNLENSFKEDIQNIEKQYDYTYNENNILEFEDDLNLLNKVKEDVGLI</sequence>
<evidence type="ECO:0000259" key="7">
    <source>
        <dbReference type="Pfam" id="PF00350"/>
    </source>
</evidence>
<evidence type="ECO:0000256" key="3">
    <source>
        <dbReference type="ARBA" id="ARBA00022801"/>
    </source>
</evidence>
<feature type="domain" description="Dynamin N-terminal" evidence="7">
    <location>
        <begin position="47"/>
        <end position="205"/>
    </location>
</feature>
<dbReference type="EMBL" id="CP017253">
    <property type="protein sequence ID" value="AOR23465.1"/>
    <property type="molecule type" value="Genomic_DNA"/>
</dbReference>
<gene>
    <name evidence="8" type="ORF">BGI42_06800</name>
</gene>
<evidence type="ECO:0000256" key="6">
    <source>
        <dbReference type="SAM" id="Coils"/>
    </source>
</evidence>
<comment type="subcellular location">
    <subcellularLocation>
        <location evidence="1">Membrane</location>
    </subcellularLocation>
</comment>
<dbReference type="PANTHER" id="PTHR10465">
    <property type="entry name" value="TRANSMEMBRANE GTPASE FZO1"/>
    <property type="match status" value="1"/>
</dbReference>
<dbReference type="InterPro" id="IPR027417">
    <property type="entry name" value="P-loop_NTPase"/>
</dbReference>
<protein>
    <submittedName>
        <fullName evidence="8">Dynamin family protein</fullName>
    </submittedName>
</protein>
<dbReference type="OrthoDB" id="9802035at2"/>
<accession>A0A1D7XJF8</accession>
<dbReference type="PANTHER" id="PTHR10465:SF0">
    <property type="entry name" value="SARCALUMENIN"/>
    <property type="match status" value="1"/>
</dbReference>
<dbReference type="KEGG" id="ctae:BGI42_06800"/>
<dbReference type="Gene3D" id="3.40.50.300">
    <property type="entry name" value="P-loop containing nucleotide triphosphate hydrolases"/>
    <property type="match status" value="1"/>
</dbReference>
<dbReference type="GO" id="GO:0016020">
    <property type="term" value="C:membrane"/>
    <property type="evidence" value="ECO:0007669"/>
    <property type="project" value="UniProtKB-SubCell"/>
</dbReference>
<dbReference type="InterPro" id="IPR027094">
    <property type="entry name" value="Mitofusin_fam"/>
</dbReference>
<dbReference type="AlphaFoldDB" id="A0A1D7XJF8"/>
<dbReference type="RefSeq" id="WP_069679616.1">
    <property type="nucleotide sequence ID" value="NZ_CP017253.2"/>
</dbReference>
<dbReference type="GO" id="GO:0003924">
    <property type="term" value="F:GTPase activity"/>
    <property type="evidence" value="ECO:0007669"/>
    <property type="project" value="InterPro"/>
</dbReference>
<dbReference type="GO" id="GO:0008053">
    <property type="term" value="P:mitochondrial fusion"/>
    <property type="evidence" value="ECO:0007669"/>
    <property type="project" value="TreeGrafter"/>
</dbReference>
<keyword evidence="5" id="KW-0472">Membrane</keyword>
<keyword evidence="2" id="KW-0547">Nucleotide-binding</keyword>